<organism evidence="8 9">
    <name type="scientific">Segniliparus rugosus (strain ATCC BAA-974 / DSM 45345 / CCUG 50838 / CIP 108380 / JCM 13579 / CDC 945)</name>
    <dbReference type="NCBI Taxonomy" id="679197"/>
    <lineage>
        <taxon>Bacteria</taxon>
        <taxon>Bacillati</taxon>
        <taxon>Actinomycetota</taxon>
        <taxon>Actinomycetes</taxon>
        <taxon>Mycobacteriales</taxon>
        <taxon>Segniliparaceae</taxon>
        <taxon>Segniliparus</taxon>
    </lineage>
</organism>
<dbReference type="HOGENOM" id="CLU_119497_0_0_11"/>
<evidence type="ECO:0000256" key="4">
    <source>
        <dbReference type="ARBA" id="ARBA00022692"/>
    </source>
</evidence>
<evidence type="ECO:0000256" key="2">
    <source>
        <dbReference type="ARBA" id="ARBA00007531"/>
    </source>
</evidence>
<keyword evidence="5 7" id="KW-1133">Transmembrane helix</keyword>
<dbReference type="OrthoDB" id="3398257at2"/>
<evidence type="ECO:0000313" key="8">
    <source>
        <dbReference type="EMBL" id="EFV14108.2"/>
    </source>
</evidence>
<dbReference type="AlphaFoldDB" id="E5XNJ6"/>
<feature type="transmembrane region" description="Helical" evidence="7">
    <location>
        <begin position="15"/>
        <end position="34"/>
    </location>
</feature>
<accession>E5XNJ6</accession>
<dbReference type="InterPro" id="IPR038468">
    <property type="entry name" value="MmpS_C"/>
</dbReference>
<keyword evidence="3" id="KW-1003">Cell membrane</keyword>
<dbReference type="STRING" id="679197.HMPREF9336_01025"/>
<comment type="subcellular location">
    <subcellularLocation>
        <location evidence="1">Cell membrane</location>
    </subcellularLocation>
</comment>
<gene>
    <name evidence="8" type="ORF">HMPREF9336_01025</name>
</gene>
<reference evidence="8 9" key="1">
    <citation type="journal article" date="2011" name="Stand. Genomic Sci.">
        <title>High quality draft genome sequence of Segniliparus rugosus CDC 945(T)= (ATCC BAA-974(T)).</title>
        <authorList>
            <person name="Earl A.M."/>
            <person name="Desjardins C.A."/>
            <person name="Fitzgerald M.G."/>
            <person name="Arachchi H.M."/>
            <person name="Zeng Q."/>
            <person name="Mehta T."/>
            <person name="Griggs A."/>
            <person name="Birren B.W."/>
            <person name="Toney N.C."/>
            <person name="Carr J."/>
            <person name="Posey J."/>
            <person name="Butler W.R."/>
        </authorList>
    </citation>
    <scope>NUCLEOTIDE SEQUENCE [LARGE SCALE GENOMIC DNA]</scope>
    <source>
        <strain evidence="9">ATCC BAA-974 / DSM 45345 / CCUG 50838 / CIP 108380 / JCM 13579 / CDC 945</strain>
    </source>
</reference>
<dbReference type="Proteomes" id="UP000004816">
    <property type="component" value="Unassembled WGS sequence"/>
</dbReference>
<evidence type="ECO:0000256" key="1">
    <source>
        <dbReference type="ARBA" id="ARBA00004236"/>
    </source>
</evidence>
<protein>
    <submittedName>
        <fullName evidence="8">Uncharacterized protein</fullName>
    </submittedName>
</protein>
<dbReference type="RefSeq" id="WP_021030794.1">
    <property type="nucleotide sequence ID" value="NZ_KI391954.1"/>
</dbReference>
<sequence length="147" mass="15529">MSSRAIGRGLLRRGWIPLVFVTVTALAAVGVVKVREAYEPAMFIQGANGIEAAKVLTVRRVTYELLGPAGAGVTVSYLDADGAPRQDQSALPWSHTETTTLPSMSATLMGQTKASSLRCRITVDGDVRDEKAEDHAAAAVTCQVKSA</sequence>
<dbReference type="EMBL" id="ACZI02000003">
    <property type="protein sequence ID" value="EFV14108.2"/>
    <property type="molecule type" value="Genomic_DNA"/>
</dbReference>
<keyword evidence="9" id="KW-1185">Reference proteome</keyword>
<dbReference type="Gene3D" id="2.60.40.2880">
    <property type="entry name" value="MmpS1-5, C-terminal soluble domain"/>
    <property type="match status" value="1"/>
</dbReference>
<keyword evidence="4 7" id="KW-0812">Transmembrane</keyword>
<evidence type="ECO:0000256" key="5">
    <source>
        <dbReference type="ARBA" id="ARBA00022989"/>
    </source>
</evidence>
<name>E5XNJ6_SEGRC</name>
<comment type="similarity">
    <text evidence="2">Belongs to the MmpS family.</text>
</comment>
<evidence type="ECO:0000313" key="9">
    <source>
        <dbReference type="Proteomes" id="UP000004816"/>
    </source>
</evidence>
<dbReference type="eggNOG" id="ENOG5031C2S">
    <property type="taxonomic scope" value="Bacteria"/>
</dbReference>
<dbReference type="Pfam" id="PF05423">
    <property type="entry name" value="Mycobact_memb"/>
    <property type="match status" value="1"/>
</dbReference>
<keyword evidence="6 7" id="KW-0472">Membrane</keyword>
<comment type="caution">
    <text evidence="8">The sequence shown here is derived from an EMBL/GenBank/DDBJ whole genome shotgun (WGS) entry which is preliminary data.</text>
</comment>
<evidence type="ECO:0000256" key="3">
    <source>
        <dbReference type="ARBA" id="ARBA00022475"/>
    </source>
</evidence>
<dbReference type="GO" id="GO:0005886">
    <property type="term" value="C:plasma membrane"/>
    <property type="evidence" value="ECO:0007669"/>
    <property type="project" value="UniProtKB-SubCell"/>
</dbReference>
<proteinExistence type="inferred from homology"/>
<evidence type="ECO:0000256" key="6">
    <source>
        <dbReference type="ARBA" id="ARBA00023136"/>
    </source>
</evidence>
<dbReference type="InterPro" id="IPR008693">
    <property type="entry name" value="MmpS"/>
</dbReference>
<evidence type="ECO:0000256" key="7">
    <source>
        <dbReference type="SAM" id="Phobius"/>
    </source>
</evidence>